<proteinExistence type="predicted"/>
<evidence type="ECO:0000256" key="2">
    <source>
        <dbReference type="ARBA" id="ARBA00022803"/>
    </source>
</evidence>
<sequence length="266" mass="30539">MKTSITTRAASLLVVLLSLTLASCVTVTESRFTKKASPEKAVENYTQLGLGYLQKGRPDWARQRLQKALAINPDHAPANDAMGLVWQTEGEMDLAEEYFHKALSNDDSFTLARHHLGRLYSQLKRYDDADEYLNKAANDRYYDNRASAYNDLALNFYRQGKTEQAIDSYGQTLRIAPYNVDALVNISTLLFEAQRYDESLKYYDRFERLVQREQTRQTAHSLWLGIKLVTLQQNTQRAITLATDLKRNFPESVEYRLYQDSLSGAK</sequence>
<dbReference type="RefSeq" id="WP_260977668.1">
    <property type="nucleotide sequence ID" value="NZ_JAOANI010000028.1"/>
</dbReference>
<dbReference type="InterPro" id="IPR011990">
    <property type="entry name" value="TPR-like_helical_dom_sf"/>
</dbReference>
<dbReference type="PANTHER" id="PTHR45586:SF1">
    <property type="entry name" value="LIPOPOLYSACCHARIDE ASSEMBLY PROTEIN B"/>
    <property type="match status" value="1"/>
</dbReference>
<dbReference type="PROSITE" id="PS50005">
    <property type="entry name" value="TPR"/>
    <property type="match status" value="2"/>
</dbReference>
<feature type="repeat" description="TPR" evidence="3">
    <location>
        <begin position="42"/>
        <end position="75"/>
    </location>
</feature>
<dbReference type="Proteomes" id="UP001147830">
    <property type="component" value="Unassembled WGS sequence"/>
</dbReference>
<protein>
    <submittedName>
        <fullName evidence="5">Tetratricopeptide repeat protein</fullName>
    </submittedName>
</protein>
<evidence type="ECO:0000313" key="6">
    <source>
        <dbReference type="Proteomes" id="UP001147830"/>
    </source>
</evidence>
<evidence type="ECO:0000256" key="3">
    <source>
        <dbReference type="PROSITE-ProRule" id="PRU00339"/>
    </source>
</evidence>
<feature type="repeat" description="TPR" evidence="3">
    <location>
        <begin position="146"/>
        <end position="179"/>
    </location>
</feature>
<dbReference type="AlphaFoldDB" id="A0A9X2WI44"/>
<accession>A0A9X2WI44</accession>
<dbReference type="SUPFAM" id="SSF48452">
    <property type="entry name" value="TPR-like"/>
    <property type="match status" value="1"/>
</dbReference>
<dbReference type="Pfam" id="PF07719">
    <property type="entry name" value="TPR_2"/>
    <property type="match status" value="1"/>
</dbReference>
<dbReference type="PANTHER" id="PTHR45586">
    <property type="entry name" value="TPR REPEAT-CONTAINING PROTEIN PA4667"/>
    <property type="match status" value="1"/>
</dbReference>
<dbReference type="SMART" id="SM00028">
    <property type="entry name" value="TPR"/>
    <property type="match status" value="5"/>
</dbReference>
<keyword evidence="2 3" id="KW-0802">TPR repeat</keyword>
<evidence type="ECO:0000313" key="5">
    <source>
        <dbReference type="EMBL" id="MCT7360847.1"/>
    </source>
</evidence>
<reference evidence="5" key="1">
    <citation type="journal article" date="2022" name="Front. Microbiol.">
        <title>Genome-based taxonomic rearrangement of Oceanobacter-related bacteria including the description of Thalassolituus hydrocarbonoclasticus sp. nov. and Thalassolituus pacificus sp. nov. and emended description of the genus Thalassolituus.</title>
        <authorList>
            <person name="Dong C."/>
            <person name="Wei L."/>
            <person name="Wang J."/>
            <person name="Lai Q."/>
            <person name="Huang Z."/>
            <person name="Shao Z."/>
        </authorList>
    </citation>
    <scope>NUCLEOTIDE SEQUENCE</scope>
    <source>
        <strain evidence="5">59MF3M-4</strain>
    </source>
</reference>
<dbReference type="Gene3D" id="1.25.40.10">
    <property type="entry name" value="Tetratricopeptide repeat domain"/>
    <property type="match status" value="1"/>
</dbReference>
<organism evidence="5 6">
    <name type="scientific">Thalassolituus pacificus</name>
    <dbReference type="NCBI Taxonomy" id="2975440"/>
    <lineage>
        <taxon>Bacteria</taxon>
        <taxon>Pseudomonadati</taxon>
        <taxon>Pseudomonadota</taxon>
        <taxon>Gammaproteobacteria</taxon>
        <taxon>Oceanospirillales</taxon>
        <taxon>Oceanospirillaceae</taxon>
        <taxon>Thalassolituus</taxon>
    </lineage>
</organism>
<evidence type="ECO:0000256" key="4">
    <source>
        <dbReference type="SAM" id="SignalP"/>
    </source>
</evidence>
<dbReference type="InterPro" id="IPR051012">
    <property type="entry name" value="CellSynth/LPSAsmb/PSIAsmb"/>
</dbReference>
<reference evidence="5" key="2">
    <citation type="submission" date="2022-08" db="EMBL/GenBank/DDBJ databases">
        <authorList>
            <person name="Dong C."/>
        </authorList>
    </citation>
    <scope>NUCLEOTIDE SEQUENCE</scope>
    <source>
        <strain evidence="5">59MF3M-4</strain>
    </source>
</reference>
<gene>
    <name evidence="5" type="ORF">NYR02_17635</name>
</gene>
<keyword evidence="4" id="KW-0732">Signal</keyword>
<feature type="signal peptide" evidence="4">
    <location>
        <begin position="1"/>
        <end position="27"/>
    </location>
</feature>
<dbReference type="Pfam" id="PF13424">
    <property type="entry name" value="TPR_12"/>
    <property type="match status" value="1"/>
</dbReference>
<feature type="chain" id="PRO_5040890228" evidence="4">
    <location>
        <begin position="28"/>
        <end position="266"/>
    </location>
</feature>
<comment type="caution">
    <text evidence="5">The sequence shown here is derived from an EMBL/GenBank/DDBJ whole genome shotgun (WGS) entry which is preliminary data.</text>
</comment>
<name>A0A9X2WI44_9GAMM</name>
<keyword evidence="6" id="KW-1185">Reference proteome</keyword>
<dbReference type="InterPro" id="IPR019734">
    <property type="entry name" value="TPR_rpt"/>
</dbReference>
<dbReference type="PROSITE" id="PS51257">
    <property type="entry name" value="PROKAR_LIPOPROTEIN"/>
    <property type="match status" value="1"/>
</dbReference>
<evidence type="ECO:0000256" key="1">
    <source>
        <dbReference type="ARBA" id="ARBA00022737"/>
    </source>
</evidence>
<dbReference type="InterPro" id="IPR013105">
    <property type="entry name" value="TPR_2"/>
</dbReference>
<dbReference type="EMBL" id="JAOANI010000028">
    <property type="protein sequence ID" value="MCT7360847.1"/>
    <property type="molecule type" value="Genomic_DNA"/>
</dbReference>
<keyword evidence="1" id="KW-0677">Repeat</keyword>